<protein>
    <submittedName>
        <fullName evidence="1">Uncharacterized protein</fullName>
    </submittedName>
</protein>
<evidence type="ECO:0000313" key="1">
    <source>
        <dbReference type="EMBL" id="JAD60263.1"/>
    </source>
</evidence>
<proteinExistence type="predicted"/>
<dbReference type="EMBL" id="GBRH01237632">
    <property type="protein sequence ID" value="JAD60263.1"/>
    <property type="molecule type" value="Transcribed_RNA"/>
</dbReference>
<sequence>MTLPQLFIKRRL</sequence>
<accession>A0A0A9BDN7</accession>
<reference evidence="1" key="1">
    <citation type="submission" date="2014-09" db="EMBL/GenBank/DDBJ databases">
        <authorList>
            <person name="Magalhaes I.L.F."/>
            <person name="Oliveira U."/>
            <person name="Santos F.R."/>
            <person name="Vidigal T.H.D.A."/>
            <person name="Brescovit A.D."/>
            <person name="Santos A.J."/>
        </authorList>
    </citation>
    <scope>NUCLEOTIDE SEQUENCE</scope>
    <source>
        <tissue evidence="1">Shoot tissue taken approximately 20 cm above the soil surface</tissue>
    </source>
</reference>
<reference evidence="1" key="2">
    <citation type="journal article" date="2015" name="Data Brief">
        <title>Shoot transcriptome of the giant reed, Arundo donax.</title>
        <authorList>
            <person name="Barrero R.A."/>
            <person name="Guerrero F.D."/>
            <person name="Moolhuijzen P."/>
            <person name="Goolsby J.A."/>
            <person name="Tidwell J."/>
            <person name="Bellgard S.E."/>
            <person name="Bellgard M.I."/>
        </authorList>
    </citation>
    <scope>NUCLEOTIDE SEQUENCE</scope>
    <source>
        <tissue evidence="1">Shoot tissue taken approximately 20 cm above the soil surface</tissue>
    </source>
</reference>
<name>A0A0A9BDN7_ARUDO</name>
<organism evidence="1">
    <name type="scientific">Arundo donax</name>
    <name type="common">Giant reed</name>
    <name type="synonym">Donax arundinaceus</name>
    <dbReference type="NCBI Taxonomy" id="35708"/>
    <lineage>
        <taxon>Eukaryota</taxon>
        <taxon>Viridiplantae</taxon>
        <taxon>Streptophyta</taxon>
        <taxon>Embryophyta</taxon>
        <taxon>Tracheophyta</taxon>
        <taxon>Spermatophyta</taxon>
        <taxon>Magnoliopsida</taxon>
        <taxon>Liliopsida</taxon>
        <taxon>Poales</taxon>
        <taxon>Poaceae</taxon>
        <taxon>PACMAD clade</taxon>
        <taxon>Arundinoideae</taxon>
        <taxon>Arundineae</taxon>
        <taxon>Arundo</taxon>
    </lineage>
</organism>